<dbReference type="EMBL" id="JAVDYF010000001">
    <property type="protein sequence ID" value="MDR7355619.1"/>
    <property type="molecule type" value="Genomic_DNA"/>
</dbReference>
<feature type="transmembrane region" description="Helical" evidence="1">
    <location>
        <begin position="20"/>
        <end position="40"/>
    </location>
</feature>
<proteinExistence type="predicted"/>
<sequence length="251" mass="27287">MTAFMRLTIIRPLREPANVFFSIILPAIMYLIIGSAQSFAHVQLPHGDLKGHLLVSMALYGGVTAAVSTAGSAVVDYNSGWGRMLKVTPLPQRTNILTQVITVLAFTPLPIATVLFVGYLNGAHIEGFGWLWAFLISWAVTVPFGFYGLIWAQLIPSPTGISIAATTVVLLAFAANMFFPLSHSLLEIARFTPLFGAAMLARYPVGELIQIIDNGAFDTSTPLWAAFLNIGVWTILFILITAGLAHRERSR</sequence>
<feature type="transmembrane region" description="Helical" evidence="1">
    <location>
        <begin position="96"/>
        <end position="118"/>
    </location>
</feature>
<feature type="transmembrane region" description="Helical" evidence="1">
    <location>
        <begin position="159"/>
        <end position="179"/>
    </location>
</feature>
<evidence type="ECO:0000256" key="1">
    <source>
        <dbReference type="SAM" id="Phobius"/>
    </source>
</evidence>
<feature type="transmembrane region" description="Helical" evidence="1">
    <location>
        <begin position="130"/>
        <end position="152"/>
    </location>
</feature>
<reference evidence="2 3" key="1">
    <citation type="submission" date="2023-07" db="EMBL/GenBank/DDBJ databases">
        <title>Sequencing the genomes of 1000 actinobacteria strains.</title>
        <authorList>
            <person name="Klenk H.-P."/>
        </authorList>
    </citation>
    <scope>NUCLEOTIDE SEQUENCE [LARGE SCALE GENOMIC DNA]</scope>
    <source>
        <strain evidence="2 3">DSM 44508</strain>
    </source>
</reference>
<keyword evidence="1" id="KW-1133">Transmembrane helix</keyword>
<keyword evidence="1" id="KW-0472">Membrane</keyword>
<keyword evidence="3" id="KW-1185">Reference proteome</keyword>
<evidence type="ECO:0000313" key="2">
    <source>
        <dbReference type="EMBL" id="MDR7355619.1"/>
    </source>
</evidence>
<evidence type="ECO:0000313" key="3">
    <source>
        <dbReference type="Proteomes" id="UP001183619"/>
    </source>
</evidence>
<feature type="transmembrane region" description="Helical" evidence="1">
    <location>
        <begin position="52"/>
        <end position="75"/>
    </location>
</feature>
<dbReference type="RefSeq" id="WP_277103173.1">
    <property type="nucleotide sequence ID" value="NZ_BAAAJS010000051.1"/>
</dbReference>
<protein>
    <submittedName>
        <fullName evidence="2">ABC-2 type transport system permease protein</fullName>
    </submittedName>
</protein>
<accession>A0ABU2BCA3</accession>
<dbReference type="Proteomes" id="UP001183619">
    <property type="component" value="Unassembled WGS sequence"/>
</dbReference>
<name>A0ABU2BCA3_9CORY</name>
<keyword evidence="1" id="KW-0812">Transmembrane</keyword>
<gene>
    <name evidence="2" type="ORF">J2S37_002157</name>
</gene>
<organism evidence="2 3">
    <name type="scientific">Corynebacterium felinum</name>
    <dbReference type="NCBI Taxonomy" id="131318"/>
    <lineage>
        <taxon>Bacteria</taxon>
        <taxon>Bacillati</taxon>
        <taxon>Actinomycetota</taxon>
        <taxon>Actinomycetes</taxon>
        <taxon>Mycobacteriales</taxon>
        <taxon>Corynebacteriaceae</taxon>
        <taxon>Corynebacterium</taxon>
    </lineage>
</organism>
<comment type="caution">
    <text evidence="2">The sequence shown here is derived from an EMBL/GenBank/DDBJ whole genome shotgun (WGS) entry which is preliminary data.</text>
</comment>
<feature type="transmembrane region" description="Helical" evidence="1">
    <location>
        <begin position="223"/>
        <end position="245"/>
    </location>
</feature>